<comment type="similarity">
    <text evidence="5">Belongs to the DegT/DnrJ/EryC1 family. L-glutamine:2-deoxy-scyllo-inosose/scyllo-inosose aminotransferase subfamily.</text>
</comment>
<protein>
    <submittedName>
        <fullName evidence="8">DegT/DnrJ/EryC1/StrS family aminotransferase</fullName>
    </submittedName>
</protein>
<evidence type="ECO:0000256" key="4">
    <source>
        <dbReference type="ARBA" id="ARBA00022898"/>
    </source>
</evidence>
<dbReference type="PANTHER" id="PTHR30244:SF34">
    <property type="entry name" value="DTDP-4-AMINO-4,6-DIDEOXYGALACTOSE TRANSAMINASE"/>
    <property type="match status" value="1"/>
</dbReference>
<keyword evidence="9" id="KW-1185">Reference proteome</keyword>
<evidence type="ECO:0000256" key="5">
    <source>
        <dbReference type="ARBA" id="ARBA00038398"/>
    </source>
</evidence>
<comment type="cofactor">
    <cofactor evidence="1">
        <name>pyridoxal 5'-phosphate</name>
        <dbReference type="ChEBI" id="CHEBI:597326"/>
    </cofactor>
</comment>
<evidence type="ECO:0000313" key="9">
    <source>
        <dbReference type="Proteomes" id="UP001431313"/>
    </source>
</evidence>
<evidence type="ECO:0000256" key="6">
    <source>
        <dbReference type="RuleBase" id="RU004508"/>
    </source>
</evidence>
<organism evidence="8 9">
    <name type="scientific">Streptomyces pyxinae</name>
    <dbReference type="NCBI Taxonomy" id="2970734"/>
    <lineage>
        <taxon>Bacteria</taxon>
        <taxon>Bacillati</taxon>
        <taxon>Actinomycetota</taxon>
        <taxon>Actinomycetes</taxon>
        <taxon>Kitasatosporales</taxon>
        <taxon>Streptomycetaceae</taxon>
        <taxon>Streptomyces</taxon>
    </lineage>
</organism>
<dbReference type="GO" id="GO:0008483">
    <property type="term" value="F:transaminase activity"/>
    <property type="evidence" value="ECO:0007669"/>
    <property type="project" value="UniProtKB-KW"/>
</dbReference>
<proteinExistence type="inferred from homology"/>
<dbReference type="RefSeq" id="WP_258788196.1">
    <property type="nucleotide sequence ID" value="NZ_JANUGQ010000011.1"/>
</dbReference>
<evidence type="ECO:0000256" key="1">
    <source>
        <dbReference type="ARBA" id="ARBA00001933"/>
    </source>
</evidence>
<evidence type="ECO:0000313" key="8">
    <source>
        <dbReference type="EMBL" id="MCS0636935.1"/>
    </source>
</evidence>
<feature type="region of interest" description="Disordered" evidence="7">
    <location>
        <begin position="1"/>
        <end position="24"/>
    </location>
</feature>
<keyword evidence="2 8" id="KW-0032">Aminotransferase</keyword>
<name>A0ABT2CHQ5_9ACTN</name>
<dbReference type="Gene3D" id="3.40.640.10">
    <property type="entry name" value="Type I PLP-dependent aspartate aminotransferase-like (Major domain)"/>
    <property type="match status" value="1"/>
</dbReference>
<gene>
    <name evidence="8" type="ORF">NX801_14955</name>
</gene>
<evidence type="ECO:0000256" key="7">
    <source>
        <dbReference type="SAM" id="MobiDB-lite"/>
    </source>
</evidence>
<comment type="caution">
    <text evidence="8">The sequence shown here is derived from an EMBL/GenBank/DDBJ whole genome shotgun (WGS) entry which is preliminary data.</text>
</comment>
<dbReference type="EMBL" id="JANUGQ010000011">
    <property type="protein sequence ID" value="MCS0636935.1"/>
    <property type="molecule type" value="Genomic_DNA"/>
</dbReference>
<keyword evidence="3" id="KW-0808">Transferase</keyword>
<evidence type="ECO:0000256" key="3">
    <source>
        <dbReference type="ARBA" id="ARBA00022679"/>
    </source>
</evidence>
<dbReference type="SUPFAM" id="SSF53383">
    <property type="entry name" value="PLP-dependent transferases"/>
    <property type="match status" value="1"/>
</dbReference>
<dbReference type="Pfam" id="PF01041">
    <property type="entry name" value="DegT_DnrJ_EryC1"/>
    <property type="match status" value="1"/>
</dbReference>
<accession>A0ABT2CHQ5</accession>
<dbReference type="InterPro" id="IPR015421">
    <property type="entry name" value="PyrdxlP-dep_Trfase_major"/>
</dbReference>
<dbReference type="InterPro" id="IPR015424">
    <property type="entry name" value="PyrdxlP-dep_Trfase"/>
</dbReference>
<sequence>MSTGRTEGATSAGGAMSTEDATSAEGALSVAEAVAELPRRFGQPAAEFTASGSAALEVALELLEIGPGDEVVVPDVGCHSVAAAVVRVGAVPVFTGVGEALTLEPEHVAAACGSRTRAVIAVHQYGLPCDVPGIVAAVAPEVTVIEDVAQTWGSSVRGVPAGATGALAVTSFGPSKPVALGAGGALLGPASAVTGTVAHGDGGDRHLPRAPSPARFPAPLLELLPGAVARADRRLRQRAEAVARFTRDELAAHFRLPPMPPDSTAGWTRMPLYPLDPLDTPDPLHPLDPVRPAEPAEPATDARVARIEAVFGPVQRMHPLPPSALPMFRRSAIRVVPGGHRPTQPLLVRIGRQPR</sequence>
<dbReference type="PANTHER" id="PTHR30244">
    <property type="entry name" value="TRANSAMINASE"/>
    <property type="match status" value="1"/>
</dbReference>
<dbReference type="Proteomes" id="UP001431313">
    <property type="component" value="Unassembled WGS sequence"/>
</dbReference>
<evidence type="ECO:0000256" key="2">
    <source>
        <dbReference type="ARBA" id="ARBA00022576"/>
    </source>
</evidence>
<keyword evidence="4 6" id="KW-0663">Pyridoxal phosphate</keyword>
<dbReference type="InterPro" id="IPR000653">
    <property type="entry name" value="DegT/StrS_aminotransferase"/>
</dbReference>
<reference evidence="8" key="1">
    <citation type="submission" date="2022-08" db="EMBL/GenBank/DDBJ databases">
        <authorList>
            <person name="Somphong A."/>
            <person name="Phongsopitanun W."/>
        </authorList>
    </citation>
    <scope>NUCLEOTIDE SEQUENCE</scope>
    <source>
        <strain evidence="8">LP05-1</strain>
    </source>
</reference>